<dbReference type="EMBL" id="JAOTOJ010000009">
    <property type="protein sequence ID" value="KAK9395847.1"/>
    <property type="molecule type" value="Genomic_DNA"/>
</dbReference>
<keyword evidence="17" id="KW-1185">Reference proteome</keyword>
<comment type="caution">
    <text evidence="16">The sequence shown here is derived from an EMBL/GenBank/DDBJ whole genome shotgun (WGS) entry which is preliminary data.</text>
</comment>
<keyword evidence="8" id="KW-0732">Signal</keyword>
<keyword evidence="10" id="KW-0472">Membrane</keyword>
<gene>
    <name evidence="16" type="ORF">NXF25_019208</name>
</gene>
<organism evidence="16 17">
    <name type="scientific">Crotalus adamanteus</name>
    <name type="common">Eastern diamondback rattlesnake</name>
    <dbReference type="NCBI Taxonomy" id="8729"/>
    <lineage>
        <taxon>Eukaryota</taxon>
        <taxon>Metazoa</taxon>
        <taxon>Chordata</taxon>
        <taxon>Craniata</taxon>
        <taxon>Vertebrata</taxon>
        <taxon>Euteleostomi</taxon>
        <taxon>Lepidosauria</taxon>
        <taxon>Squamata</taxon>
        <taxon>Bifurcata</taxon>
        <taxon>Unidentata</taxon>
        <taxon>Episquamata</taxon>
        <taxon>Toxicofera</taxon>
        <taxon>Serpentes</taxon>
        <taxon>Colubroidea</taxon>
        <taxon>Viperidae</taxon>
        <taxon>Crotalinae</taxon>
        <taxon>Crotalus</taxon>
    </lineage>
</organism>
<dbReference type="Gene3D" id="3.10.450.10">
    <property type="match status" value="1"/>
</dbReference>
<reference evidence="16 17" key="1">
    <citation type="journal article" date="2024" name="Proc. Natl. Acad. Sci. U.S.A.">
        <title>The genetic regulatory architecture and epigenomic basis for age-related changes in rattlesnake venom.</title>
        <authorList>
            <person name="Hogan M.P."/>
            <person name="Holding M.L."/>
            <person name="Nystrom G.S."/>
            <person name="Colston T.J."/>
            <person name="Bartlett D.A."/>
            <person name="Mason A.J."/>
            <person name="Ellsworth S.A."/>
            <person name="Rautsaw R.M."/>
            <person name="Lawrence K.C."/>
            <person name="Strickland J.L."/>
            <person name="He B."/>
            <person name="Fraser P."/>
            <person name="Margres M.J."/>
            <person name="Gilbert D.M."/>
            <person name="Gibbs H.L."/>
            <person name="Parkinson C.L."/>
            <person name="Rokyta D.R."/>
        </authorList>
    </citation>
    <scope>NUCLEOTIDE SEQUENCE [LARGE SCALE GENOMIC DNA]</scope>
    <source>
        <strain evidence="16">DRR0105</strain>
    </source>
</reference>
<keyword evidence="11" id="KW-1015">Disulfide bond</keyword>
<evidence type="ECO:0000256" key="5">
    <source>
        <dbReference type="ARBA" id="ARBA00022529"/>
    </source>
</evidence>
<keyword evidence="9" id="KW-0044">Antibiotic</keyword>
<evidence type="ECO:0000313" key="16">
    <source>
        <dbReference type="EMBL" id="KAK9395847.1"/>
    </source>
</evidence>
<dbReference type="GO" id="GO:0005615">
    <property type="term" value="C:extracellular space"/>
    <property type="evidence" value="ECO:0007669"/>
    <property type="project" value="TreeGrafter"/>
</dbReference>
<keyword evidence="5" id="KW-0929">Antimicrobial</keyword>
<evidence type="ECO:0000256" key="6">
    <source>
        <dbReference type="ARBA" id="ARBA00022537"/>
    </source>
</evidence>
<protein>
    <recommendedName>
        <fullName evidence="14">Cathelicidin-related antimicrobial peptide</fullName>
    </recommendedName>
    <alternativeName>
        <fullName evidence="13">Vipericidin</fullName>
    </alternativeName>
</protein>
<comment type="subcellular location">
    <subcellularLocation>
        <location evidence="2">Secreted</location>
    </subcellularLocation>
    <subcellularLocation>
        <location evidence="1">Target cell membrane</location>
    </subcellularLocation>
</comment>
<dbReference type="PANTHER" id="PTHR10206">
    <property type="entry name" value="CATHELICIDIN"/>
    <property type="match status" value="1"/>
</dbReference>
<evidence type="ECO:0000256" key="13">
    <source>
        <dbReference type="ARBA" id="ARBA00030320"/>
    </source>
</evidence>
<evidence type="ECO:0000256" key="11">
    <source>
        <dbReference type="ARBA" id="ARBA00023157"/>
    </source>
</evidence>
<feature type="region of interest" description="Disordered" evidence="15">
    <location>
        <begin position="69"/>
        <end position="91"/>
    </location>
</feature>
<evidence type="ECO:0000256" key="8">
    <source>
        <dbReference type="ARBA" id="ARBA00022729"/>
    </source>
</evidence>
<evidence type="ECO:0000256" key="9">
    <source>
        <dbReference type="ARBA" id="ARBA00023022"/>
    </source>
</evidence>
<evidence type="ECO:0000256" key="2">
    <source>
        <dbReference type="ARBA" id="ARBA00004613"/>
    </source>
</evidence>
<dbReference type="SUPFAM" id="SSF54403">
    <property type="entry name" value="Cystatin/monellin"/>
    <property type="match status" value="1"/>
</dbReference>
<keyword evidence="4" id="KW-0964">Secreted</keyword>
<keyword evidence="6" id="KW-1052">Target cell membrane</keyword>
<dbReference type="Pfam" id="PF00666">
    <property type="entry name" value="Cathelicidins"/>
    <property type="match status" value="1"/>
</dbReference>
<accession>A0AAW1B2X4</accession>
<sequence>MMGLDPNSEGTQELKFTIKETVCPVEEGRALEECDFKEDGVVRECTGNYFLGEKPPLAFVTCDAVEGIEEEEEVEEEKEKKDEDEEEDRSRLRKLRRRPFRRVRVTVTIKIVIKF</sequence>
<dbReference type="InterPro" id="IPR018216">
    <property type="entry name" value="Cathelicidin_CS"/>
</dbReference>
<name>A0AAW1B2X4_CROAD</name>
<dbReference type="InterPro" id="IPR046350">
    <property type="entry name" value="Cystatin_sf"/>
</dbReference>
<proteinExistence type="inferred from homology"/>
<evidence type="ECO:0000256" key="3">
    <source>
        <dbReference type="ARBA" id="ARBA00005320"/>
    </source>
</evidence>
<comment type="similarity">
    <text evidence="3">Belongs to the cathelicidin family.</text>
</comment>
<evidence type="ECO:0000313" key="17">
    <source>
        <dbReference type="Proteomes" id="UP001474421"/>
    </source>
</evidence>
<dbReference type="GO" id="GO:0044218">
    <property type="term" value="C:other organism cell membrane"/>
    <property type="evidence" value="ECO:0007669"/>
    <property type="project" value="UniProtKB-KW"/>
</dbReference>
<keyword evidence="12" id="KW-1053">Target membrane</keyword>
<dbReference type="InterPro" id="IPR001894">
    <property type="entry name" value="Cathelicidin-like"/>
</dbReference>
<keyword evidence="7" id="KW-0165">Cleavage on pair of basic residues</keyword>
<evidence type="ECO:0000256" key="15">
    <source>
        <dbReference type="SAM" id="MobiDB-lite"/>
    </source>
</evidence>
<evidence type="ECO:0000256" key="10">
    <source>
        <dbReference type="ARBA" id="ARBA00023136"/>
    </source>
</evidence>
<dbReference type="AlphaFoldDB" id="A0AAW1B2X4"/>
<evidence type="ECO:0000256" key="1">
    <source>
        <dbReference type="ARBA" id="ARBA00004175"/>
    </source>
</evidence>
<evidence type="ECO:0000256" key="7">
    <source>
        <dbReference type="ARBA" id="ARBA00022685"/>
    </source>
</evidence>
<feature type="compositionally biased region" description="Acidic residues" evidence="15">
    <location>
        <begin position="69"/>
        <end position="87"/>
    </location>
</feature>
<dbReference type="GO" id="GO:0042742">
    <property type="term" value="P:defense response to bacterium"/>
    <property type="evidence" value="ECO:0007669"/>
    <property type="project" value="UniProtKB-KW"/>
</dbReference>
<evidence type="ECO:0000256" key="12">
    <source>
        <dbReference type="ARBA" id="ARBA00023298"/>
    </source>
</evidence>
<dbReference type="PANTHER" id="PTHR10206:SF4">
    <property type="entry name" value="NEUTROPHILIC GRANULE PROTEIN"/>
    <property type="match status" value="1"/>
</dbReference>
<dbReference type="Proteomes" id="UP001474421">
    <property type="component" value="Unassembled WGS sequence"/>
</dbReference>
<evidence type="ECO:0000256" key="4">
    <source>
        <dbReference type="ARBA" id="ARBA00022525"/>
    </source>
</evidence>
<evidence type="ECO:0000256" key="14">
    <source>
        <dbReference type="ARBA" id="ARBA00030330"/>
    </source>
</evidence>
<dbReference type="PROSITE" id="PS00947">
    <property type="entry name" value="CATHELICIDINS_2"/>
    <property type="match status" value="1"/>
</dbReference>